<accession>A0A426XGV0</accession>
<reference evidence="2 3" key="1">
    <citation type="journal article" date="2014" name="Agronomy (Basel)">
        <title>A Draft Genome Sequence for Ensete ventricosum, the Drought-Tolerant Tree Against Hunger.</title>
        <authorList>
            <person name="Harrison J."/>
            <person name="Moore K.A."/>
            <person name="Paszkiewicz K."/>
            <person name="Jones T."/>
            <person name="Grant M."/>
            <person name="Ambacheew D."/>
            <person name="Muzemil S."/>
            <person name="Studholme D.J."/>
        </authorList>
    </citation>
    <scope>NUCLEOTIDE SEQUENCE [LARGE SCALE GENOMIC DNA]</scope>
</reference>
<name>A0A426XGV0_ENSVE</name>
<feature type="compositionally biased region" description="Basic and acidic residues" evidence="1">
    <location>
        <begin position="151"/>
        <end position="187"/>
    </location>
</feature>
<feature type="region of interest" description="Disordered" evidence="1">
    <location>
        <begin position="70"/>
        <end position="187"/>
    </location>
</feature>
<dbReference type="EMBL" id="AMZH03020971">
    <property type="protein sequence ID" value="RRT38682.1"/>
    <property type="molecule type" value="Genomic_DNA"/>
</dbReference>
<protein>
    <submittedName>
        <fullName evidence="2">Uncharacterized protein</fullName>
    </submittedName>
</protein>
<organism evidence="2 3">
    <name type="scientific">Ensete ventricosum</name>
    <name type="common">Abyssinian banana</name>
    <name type="synonym">Musa ensete</name>
    <dbReference type="NCBI Taxonomy" id="4639"/>
    <lineage>
        <taxon>Eukaryota</taxon>
        <taxon>Viridiplantae</taxon>
        <taxon>Streptophyta</taxon>
        <taxon>Embryophyta</taxon>
        <taxon>Tracheophyta</taxon>
        <taxon>Spermatophyta</taxon>
        <taxon>Magnoliopsida</taxon>
        <taxon>Liliopsida</taxon>
        <taxon>Zingiberales</taxon>
        <taxon>Musaceae</taxon>
        <taxon>Ensete</taxon>
    </lineage>
</organism>
<feature type="compositionally biased region" description="Basic and acidic residues" evidence="1">
    <location>
        <begin position="70"/>
        <end position="84"/>
    </location>
</feature>
<gene>
    <name evidence="2" type="ORF">B296_00038848</name>
</gene>
<sequence length="187" mass="20131">MHCAYRPVLVPYQYRQNVGTLIMVNALTDPQRVRMPSVTEYWKPLGEDVSILSPIFELLPLEVRSKFHTKPGDKAKRAKKEEAKGAAAQPEDGQIASAAVETDGVGSGAELEDGVAPMDSDATAGEGQKQSPDMDSGHEAGQSEAEGEAEGDAKTKMEVEAAVHDETSPKEDGNPTSRDTRSIHKEN</sequence>
<dbReference type="Proteomes" id="UP000287651">
    <property type="component" value="Unassembled WGS sequence"/>
</dbReference>
<proteinExistence type="predicted"/>
<comment type="caution">
    <text evidence="2">The sequence shown here is derived from an EMBL/GenBank/DDBJ whole genome shotgun (WGS) entry which is preliminary data.</text>
</comment>
<evidence type="ECO:0000256" key="1">
    <source>
        <dbReference type="SAM" id="MobiDB-lite"/>
    </source>
</evidence>
<evidence type="ECO:0000313" key="2">
    <source>
        <dbReference type="EMBL" id="RRT38682.1"/>
    </source>
</evidence>
<dbReference type="AlphaFoldDB" id="A0A426XGV0"/>
<evidence type="ECO:0000313" key="3">
    <source>
        <dbReference type="Proteomes" id="UP000287651"/>
    </source>
</evidence>